<dbReference type="InterPro" id="IPR025616">
    <property type="entry name" value="YpjP"/>
</dbReference>
<organism evidence="1 2">
    <name type="scientific">Evansella cellulosilytica (strain ATCC 21833 / DSM 2522 / FERM P-1141 / JCM 9156 / N-4)</name>
    <name type="common">Bacillus cellulosilyticus</name>
    <dbReference type="NCBI Taxonomy" id="649639"/>
    <lineage>
        <taxon>Bacteria</taxon>
        <taxon>Bacillati</taxon>
        <taxon>Bacillota</taxon>
        <taxon>Bacilli</taxon>
        <taxon>Bacillales</taxon>
        <taxon>Bacillaceae</taxon>
        <taxon>Evansella</taxon>
    </lineage>
</organism>
<dbReference type="OrthoDB" id="2435352at2"/>
<dbReference type="Proteomes" id="UP000001401">
    <property type="component" value="Chromosome"/>
</dbReference>
<evidence type="ECO:0008006" key="3">
    <source>
        <dbReference type="Google" id="ProtNLM"/>
    </source>
</evidence>
<dbReference type="AlphaFoldDB" id="E6TX29"/>
<dbReference type="Pfam" id="PF14005">
    <property type="entry name" value="YpjP"/>
    <property type="match status" value="1"/>
</dbReference>
<dbReference type="KEGG" id="bco:Bcell_2866"/>
<evidence type="ECO:0000313" key="2">
    <source>
        <dbReference type="Proteomes" id="UP000001401"/>
    </source>
</evidence>
<sequence precursor="true">MRWKLWMKKISVIAITFMTLGVFIPPNYLDAYADNNELSLPDSESDQITDFSHVDQVDEIDLFEESDEFDTDDLIHLITEQAIEQTVNKLGPRIVNKVESDLMSTVMPNMEEVIKDLLIEAEEEDLRHYEVSENPANGYGEKIFNIYDVRTNTEVARFDVRRDIRPKQGYWFNFHYHLSEDDFEEHHHLGDIYWDKNTPPKWMS</sequence>
<evidence type="ECO:0000313" key="1">
    <source>
        <dbReference type="EMBL" id="ADU31118.1"/>
    </source>
</evidence>
<accession>E6TX29</accession>
<dbReference type="STRING" id="649639.Bcell_2866"/>
<name>E6TX29_EVAC2</name>
<gene>
    <name evidence="1" type="ordered locus">Bcell_2866</name>
</gene>
<reference evidence="1 2" key="1">
    <citation type="submission" date="2010-12" db="EMBL/GenBank/DDBJ databases">
        <title>Complete sequence of Bacillus cellulosilyticus DSM 2522.</title>
        <authorList>
            <consortium name="US DOE Joint Genome Institute"/>
            <person name="Lucas S."/>
            <person name="Copeland A."/>
            <person name="Lapidus A."/>
            <person name="Cheng J.-F."/>
            <person name="Bruce D."/>
            <person name="Goodwin L."/>
            <person name="Pitluck S."/>
            <person name="Chertkov O."/>
            <person name="Detter J.C."/>
            <person name="Han C."/>
            <person name="Tapia R."/>
            <person name="Land M."/>
            <person name="Hauser L."/>
            <person name="Jeffries C."/>
            <person name="Kyrpides N."/>
            <person name="Ivanova N."/>
            <person name="Mikhailova N."/>
            <person name="Brumm P."/>
            <person name="Mead D."/>
            <person name="Woyke T."/>
        </authorList>
    </citation>
    <scope>NUCLEOTIDE SEQUENCE [LARGE SCALE GENOMIC DNA]</scope>
    <source>
        <strain evidence="2">ATCC 21833 / DSM 2522 / FERM P-1141 / JCM 9156 / N-4</strain>
    </source>
</reference>
<dbReference type="RefSeq" id="WP_013489450.1">
    <property type="nucleotide sequence ID" value="NC_014829.1"/>
</dbReference>
<dbReference type="eggNOG" id="ENOG502ZV7K">
    <property type="taxonomic scope" value="Bacteria"/>
</dbReference>
<dbReference type="HOGENOM" id="CLU_117995_0_0_9"/>
<proteinExistence type="predicted"/>
<protein>
    <recommendedName>
        <fullName evidence="3">YpjP-like protein</fullName>
    </recommendedName>
</protein>
<keyword evidence="2" id="KW-1185">Reference proteome</keyword>
<dbReference type="EMBL" id="CP002394">
    <property type="protein sequence ID" value="ADU31118.1"/>
    <property type="molecule type" value="Genomic_DNA"/>
</dbReference>